<sequence>MAGVRGEHVPFQIIVTADQVNISGITLSKTALRSGESILSPENIHLYYEHLIKVYTPSGIHGEKGHWPDALVPLTRPFNIHSGERGRPPELRHQPVWVDIIVPADQAPGTYEGTIEVSSNDVKLGEVNIKLTVWDVTMPAERH</sequence>
<comment type="caution">
    <text evidence="2">The sequence shown here is derived from an EMBL/GenBank/DDBJ whole genome shotgun (WGS) entry which is preliminary data.</text>
</comment>
<protein>
    <recommendedName>
        <fullName evidence="1">Glycoside hydrolase 123 N-terminal domain-containing protein</fullName>
    </recommendedName>
</protein>
<dbReference type="InterPro" id="IPR053850">
    <property type="entry name" value="Glyco_hydro_123_N_2"/>
</dbReference>
<reference evidence="2" key="1">
    <citation type="journal article" date="2014" name="Front. Microbiol.">
        <title>High frequency of phylogenetically diverse reductive dehalogenase-homologous genes in deep subseafloor sedimentary metagenomes.</title>
        <authorList>
            <person name="Kawai M."/>
            <person name="Futagami T."/>
            <person name="Toyoda A."/>
            <person name="Takaki Y."/>
            <person name="Nishi S."/>
            <person name="Hori S."/>
            <person name="Arai W."/>
            <person name="Tsubouchi T."/>
            <person name="Morono Y."/>
            <person name="Uchiyama I."/>
            <person name="Ito T."/>
            <person name="Fujiyama A."/>
            <person name="Inagaki F."/>
            <person name="Takami H."/>
        </authorList>
    </citation>
    <scope>NUCLEOTIDE SEQUENCE</scope>
    <source>
        <strain evidence="2">Expedition CK06-06</strain>
    </source>
</reference>
<organism evidence="2">
    <name type="scientific">marine sediment metagenome</name>
    <dbReference type="NCBI Taxonomy" id="412755"/>
    <lineage>
        <taxon>unclassified sequences</taxon>
        <taxon>metagenomes</taxon>
        <taxon>ecological metagenomes</taxon>
    </lineage>
</organism>
<dbReference type="Pfam" id="PF22680">
    <property type="entry name" value="Glyco_hydro_123_N_2"/>
    <property type="match status" value="1"/>
</dbReference>
<name>X1MZN1_9ZZZZ</name>
<dbReference type="AlphaFoldDB" id="X1MZN1"/>
<evidence type="ECO:0000313" key="2">
    <source>
        <dbReference type="EMBL" id="GAI11829.1"/>
    </source>
</evidence>
<gene>
    <name evidence="2" type="ORF">S06H3_20145</name>
</gene>
<accession>X1MZN1</accession>
<dbReference type="EMBL" id="BARV01010402">
    <property type="protein sequence ID" value="GAI11829.1"/>
    <property type="molecule type" value="Genomic_DNA"/>
</dbReference>
<evidence type="ECO:0000259" key="1">
    <source>
        <dbReference type="Pfam" id="PF22680"/>
    </source>
</evidence>
<feature type="domain" description="Glycoside hydrolase 123 N-terminal" evidence="1">
    <location>
        <begin position="5"/>
        <end position="118"/>
    </location>
</feature>
<proteinExistence type="predicted"/>
<feature type="non-terminal residue" evidence="2">
    <location>
        <position position="143"/>
    </location>
</feature>